<evidence type="ECO:0000313" key="2">
    <source>
        <dbReference type="Proteomes" id="UP000188318"/>
    </source>
</evidence>
<name>A0A1R3RYL1_ASPC5</name>
<proteinExistence type="predicted"/>
<sequence length="61" mass="6794">MAIPWIGLFDGGKRVVDDGLKVSKYRPAPLDIRKWCVASLRRSFIAPVKKVPAQRGTQATQ</sequence>
<accession>A0A1R3RYL1</accession>
<dbReference type="Proteomes" id="UP000188318">
    <property type="component" value="Unassembled WGS sequence"/>
</dbReference>
<dbReference type="EMBL" id="KV907494">
    <property type="protein sequence ID" value="OOF99573.1"/>
    <property type="molecule type" value="Genomic_DNA"/>
</dbReference>
<dbReference type="AlphaFoldDB" id="A0A1R3RYL1"/>
<evidence type="ECO:0000313" key="1">
    <source>
        <dbReference type="EMBL" id="OOF99573.1"/>
    </source>
</evidence>
<dbReference type="VEuPathDB" id="FungiDB:ASPCADRAFT_203345"/>
<reference evidence="2" key="1">
    <citation type="journal article" date="2017" name="Genome Biol.">
        <title>Comparative genomics reveals high biological diversity and specific adaptations in the industrially and medically important fungal genus Aspergillus.</title>
        <authorList>
            <person name="de Vries R.P."/>
            <person name="Riley R."/>
            <person name="Wiebenga A."/>
            <person name="Aguilar-Osorio G."/>
            <person name="Amillis S."/>
            <person name="Uchima C.A."/>
            <person name="Anderluh G."/>
            <person name="Asadollahi M."/>
            <person name="Askin M."/>
            <person name="Barry K."/>
            <person name="Battaglia E."/>
            <person name="Bayram O."/>
            <person name="Benocci T."/>
            <person name="Braus-Stromeyer S.A."/>
            <person name="Caldana C."/>
            <person name="Canovas D."/>
            <person name="Cerqueira G.C."/>
            <person name="Chen F."/>
            <person name="Chen W."/>
            <person name="Choi C."/>
            <person name="Clum A."/>
            <person name="Dos Santos R.A."/>
            <person name="Damasio A.R."/>
            <person name="Diallinas G."/>
            <person name="Emri T."/>
            <person name="Fekete E."/>
            <person name="Flipphi M."/>
            <person name="Freyberg S."/>
            <person name="Gallo A."/>
            <person name="Gournas C."/>
            <person name="Habgood R."/>
            <person name="Hainaut M."/>
            <person name="Harispe M.L."/>
            <person name="Henrissat B."/>
            <person name="Hilden K.S."/>
            <person name="Hope R."/>
            <person name="Hossain A."/>
            <person name="Karabika E."/>
            <person name="Karaffa L."/>
            <person name="Karanyi Z."/>
            <person name="Krasevec N."/>
            <person name="Kuo A."/>
            <person name="Kusch H."/>
            <person name="LaButti K."/>
            <person name="Lagendijk E.L."/>
            <person name="Lapidus A."/>
            <person name="Levasseur A."/>
            <person name="Lindquist E."/>
            <person name="Lipzen A."/>
            <person name="Logrieco A.F."/>
            <person name="MacCabe A."/>
            <person name="Maekelae M.R."/>
            <person name="Malavazi I."/>
            <person name="Melin P."/>
            <person name="Meyer V."/>
            <person name="Mielnichuk N."/>
            <person name="Miskei M."/>
            <person name="Molnar A.P."/>
            <person name="Mule G."/>
            <person name="Ngan C.Y."/>
            <person name="Orejas M."/>
            <person name="Orosz E."/>
            <person name="Ouedraogo J.P."/>
            <person name="Overkamp K.M."/>
            <person name="Park H.-S."/>
            <person name="Perrone G."/>
            <person name="Piumi F."/>
            <person name="Punt P.J."/>
            <person name="Ram A.F."/>
            <person name="Ramon A."/>
            <person name="Rauscher S."/>
            <person name="Record E."/>
            <person name="Riano-Pachon D.M."/>
            <person name="Robert V."/>
            <person name="Roehrig J."/>
            <person name="Ruller R."/>
            <person name="Salamov A."/>
            <person name="Salih N.S."/>
            <person name="Samson R.A."/>
            <person name="Sandor E."/>
            <person name="Sanguinetti M."/>
            <person name="Schuetze T."/>
            <person name="Sepcic K."/>
            <person name="Shelest E."/>
            <person name="Sherlock G."/>
            <person name="Sophianopoulou V."/>
            <person name="Squina F.M."/>
            <person name="Sun H."/>
            <person name="Susca A."/>
            <person name="Todd R.B."/>
            <person name="Tsang A."/>
            <person name="Unkles S.E."/>
            <person name="van de Wiele N."/>
            <person name="van Rossen-Uffink D."/>
            <person name="Oliveira J.V."/>
            <person name="Vesth T.C."/>
            <person name="Visser J."/>
            <person name="Yu J.-H."/>
            <person name="Zhou M."/>
            <person name="Andersen M.R."/>
            <person name="Archer D.B."/>
            <person name="Baker S.E."/>
            <person name="Benoit I."/>
            <person name="Brakhage A.A."/>
            <person name="Braus G.H."/>
            <person name="Fischer R."/>
            <person name="Frisvad J.C."/>
            <person name="Goldman G.H."/>
            <person name="Houbraken J."/>
            <person name="Oakley B."/>
            <person name="Pocsi I."/>
            <person name="Scazzocchio C."/>
            <person name="Seiboth B."/>
            <person name="vanKuyk P.A."/>
            <person name="Wortman J."/>
            <person name="Dyer P.S."/>
            <person name="Grigoriev I.V."/>
        </authorList>
    </citation>
    <scope>NUCLEOTIDE SEQUENCE [LARGE SCALE GENOMIC DNA]</scope>
    <source>
        <strain evidence="2">ITEM 5010</strain>
    </source>
</reference>
<organism evidence="1 2">
    <name type="scientific">Aspergillus carbonarius (strain ITEM 5010)</name>
    <dbReference type="NCBI Taxonomy" id="602072"/>
    <lineage>
        <taxon>Eukaryota</taxon>
        <taxon>Fungi</taxon>
        <taxon>Dikarya</taxon>
        <taxon>Ascomycota</taxon>
        <taxon>Pezizomycotina</taxon>
        <taxon>Eurotiomycetes</taxon>
        <taxon>Eurotiomycetidae</taxon>
        <taxon>Eurotiales</taxon>
        <taxon>Aspergillaceae</taxon>
        <taxon>Aspergillus</taxon>
        <taxon>Aspergillus subgen. Circumdati</taxon>
    </lineage>
</organism>
<keyword evidence="2" id="KW-1185">Reference proteome</keyword>
<protein>
    <submittedName>
        <fullName evidence="1">Uncharacterized protein</fullName>
    </submittedName>
</protein>
<gene>
    <name evidence="1" type="ORF">ASPCADRAFT_203345</name>
</gene>